<dbReference type="PANTHER" id="PTHR43767:SF1">
    <property type="entry name" value="NONRIBOSOMAL PEPTIDE SYNTHASE PES1 (EUROFUNG)-RELATED"/>
    <property type="match status" value="1"/>
</dbReference>
<proteinExistence type="predicted"/>
<sequence>VAVALNIADLAEHAIDAVPDRVALICGDEKLTYAELEEKANRLAHYLIDQGVKKDDKVGLYCRNRIEIVIAMLGIVKAGAILVNVNYRYVEGELRYLFDNSDMVALVHERQYSDRVANVLPDTPNVKTILVIEDGSDSDYQRYGGVEFYSAIAQGSPERDFGERSADDIYLLYTGGTTGFPKGVMWRHEDIYRVLLGGTDFATGEFVKDEYDLAKSAVATPPMVRYPIPPMIHGATQSATWMSIFSGQTTVLAPEFNAEEVWRTIHEHKVNLLFFTGDAMARPLLDALDKEHEYDLSSLFLLASTAALFSPSIKERLLELLPNRVITDSIGSSETGFGGTSVVAAGAPHSGGPRVTIDHRTVVLDEEGNEVKPGSGVRGFIAKKGNIPVGYYKDEKKTAETFKTINGVRYAIPGDWALVEEDGTVTMLGRGSVSINSGGEKIYPEEVEAALKGHPDVFDALVVGVPDPRYGQHVAAVVQPRPGCRPTLAELDSFVRSEIAGYKVPRSLWLVDEVKRSPAGKPDYRWAKEQTEARPADDVHASHATT</sequence>
<dbReference type="InterPro" id="IPR025110">
    <property type="entry name" value="AMP-bd_C"/>
</dbReference>
<dbReference type="Gene3D" id="3.30.300.30">
    <property type="match status" value="1"/>
</dbReference>
<feature type="non-terminal residue" evidence="4">
    <location>
        <position position="1"/>
    </location>
</feature>
<dbReference type="CDD" id="cd05924">
    <property type="entry name" value="FACL_like_5"/>
    <property type="match status" value="1"/>
</dbReference>
<dbReference type="InterPro" id="IPR045851">
    <property type="entry name" value="AMP-bd_C_sf"/>
</dbReference>
<evidence type="ECO:0000313" key="5">
    <source>
        <dbReference type="Proteomes" id="UP000241595"/>
    </source>
</evidence>
<feature type="region of interest" description="Disordered" evidence="1">
    <location>
        <begin position="518"/>
        <end position="546"/>
    </location>
</feature>
<evidence type="ECO:0000313" key="4">
    <source>
        <dbReference type="EMBL" id="SPM30298.1"/>
    </source>
</evidence>
<keyword evidence="4" id="KW-0436">Ligase</keyword>
<dbReference type="NCBIfam" id="NF005863">
    <property type="entry name" value="PRK07798.1"/>
    <property type="match status" value="1"/>
</dbReference>
<reference evidence="4 5" key="1">
    <citation type="submission" date="2017-01" db="EMBL/GenBank/DDBJ databases">
        <authorList>
            <consortium name="Urmite Genomes"/>
        </authorList>
    </citation>
    <scope>NUCLEOTIDE SEQUENCE [LARGE SCALE GENOMIC DNA]</scope>
    <source>
        <strain evidence="4 5">AB308</strain>
    </source>
</reference>
<dbReference type="InterPro" id="IPR050237">
    <property type="entry name" value="ATP-dep_AMP-bd_enzyme"/>
</dbReference>
<dbReference type="PANTHER" id="PTHR43767">
    <property type="entry name" value="LONG-CHAIN-FATTY-ACID--COA LIGASE"/>
    <property type="match status" value="1"/>
</dbReference>
<keyword evidence="5" id="KW-1185">Reference proteome</keyword>
<dbReference type="FunFam" id="3.40.50.12780:FF:000043">
    <property type="entry name" value="Acyl-CoA synthetase"/>
    <property type="match status" value="1"/>
</dbReference>
<evidence type="ECO:0000259" key="3">
    <source>
        <dbReference type="Pfam" id="PF13193"/>
    </source>
</evidence>
<dbReference type="Pfam" id="PF13193">
    <property type="entry name" value="AMP-binding_C"/>
    <property type="match status" value="1"/>
</dbReference>
<dbReference type="Gene3D" id="3.40.50.12780">
    <property type="entry name" value="N-terminal domain of ligase-like"/>
    <property type="match status" value="1"/>
</dbReference>
<evidence type="ECO:0000256" key="1">
    <source>
        <dbReference type="SAM" id="MobiDB-lite"/>
    </source>
</evidence>
<dbReference type="GO" id="GO:0016878">
    <property type="term" value="F:acid-thiol ligase activity"/>
    <property type="evidence" value="ECO:0007669"/>
    <property type="project" value="UniProtKB-ARBA"/>
</dbReference>
<feature type="domain" description="AMP-dependent synthetase/ligase" evidence="2">
    <location>
        <begin position="12"/>
        <end position="382"/>
    </location>
</feature>
<dbReference type="AlphaFoldDB" id="A0A2U3NFI9"/>
<dbReference type="EMBL" id="FTRV01000015">
    <property type="protein sequence ID" value="SPM30298.1"/>
    <property type="molecule type" value="Genomic_DNA"/>
</dbReference>
<dbReference type="Proteomes" id="UP000241595">
    <property type="component" value="Unassembled WGS sequence"/>
</dbReference>
<evidence type="ECO:0000259" key="2">
    <source>
        <dbReference type="Pfam" id="PF00501"/>
    </source>
</evidence>
<accession>A0A2U3NFI9</accession>
<dbReference type="STRING" id="1841859.GCA_900157385_03802"/>
<dbReference type="InterPro" id="IPR042099">
    <property type="entry name" value="ANL_N_sf"/>
</dbReference>
<dbReference type="PROSITE" id="PS00455">
    <property type="entry name" value="AMP_BINDING"/>
    <property type="match status" value="1"/>
</dbReference>
<dbReference type="SUPFAM" id="SSF56801">
    <property type="entry name" value="Acetyl-CoA synthetase-like"/>
    <property type="match status" value="1"/>
</dbReference>
<dbReference type="Pfam" id="PF00501">
    <property type="entry name" value="AMP-binding"/>
    <property type="match status" value="1"/>
</dbReference>
<dbReference type="InterPro" id="IPR000873">
    <property type="entry name" value="AMP-dep_synth/lig_dom"/>
</dbReference>
<feature type="domain" description="AMP-binding enzyme C-terminal" evidence="3">
    <location>
        <begin position="446"/>
        <end position="521"/>
    </location>
</feature>
<name>A0A2U3NFI9_9MYCO</name>
<protein>
    <submittedName>
        <fullName evidence="4">Acyl-CoA synthetase (AMP-forming)/AMP-acid ligase II</fullName>
    </submittedName>
</protein>
<gene>
    <name evidence="4" type="ORF">MTAB308_3801</name>
</gene>
<organism evidence="4 5">
    <name type="scientific">Mycobacterium terramassiliense</name>
    <dbReference type="NCBI Taxonomy" id="1841859"/>
    <lineage>
        <taxon>Bacteria</taxon>
        <taxon>Bacillati</taxon>
        <taxon>Actinomycetota</taxon>
        <taxon>Actinomycetes</taxon>
        <taxon>Mycobacteriales</taxon>
        <taxon>Mycobacteriaceae</taxon>
        <taxon>Mycobacterium</taxon>
    </lineage>
</organism>
<dbReference type="InterPro" id="IPR020845">
    <property type="entry name" value="AMP-binding_CS"/>
</dbReference>